<organism evidence="2 3">
    <name type="scientific">Mycobacterium europaeum</name>
    <dbReference type="NCBI Taxonomy" id="761804"/>
    <lineage>
        <taxon>Bacteria</taxon>
        <taxon>Bacillati</taxon>
        <taxon>Actinomycetota</taxon>
        <taxon>Actinomycetes</taxon>
        <taxon>Mycobacteriales</taxon>
        <taxon>Mycobacteriaceae</taxon>
        <taxon>Mycobacterium</taxon>
        <taxon>Mycobacterium simiae complex</taxon>
    </lineage>
</organism>
<gene>
    <name evidence="2" type="ORF">BN000_00636</name>
</gene>
<dbReference type="AlphaFoldDB" id="A0A0U1CX70"/>
<protein>
    <recommendedName>
        <fullName evidence="4">Terminase small subunit</fullName>
    </recommendedName>
</protein>
<proteinExistence type="predicted"/>
<dbReference type="EMBL" id="CTEC01000001">
    <property type="protein sequence ID" value="CQD03742.1"/>
    <property type="molecule type" value="Genomic_DNA"/>
</dbReference>
<reference evidence="3" key="1">
    <citation type="submission" date="2015-03" db="EMBL/GenBank/DDBJ databases">
        <authorList>
            <person name="Urmite Genomes"/>
        </authorList>
    </citation>
    <scope>NUCLEOTIDE SEQUENCE [LARGE SCALE GENOMIC DNA]</scope>
    <source>
        <strain evidence="3">CSUR P1344</strain>
    </source>
</reference>
<keyword evidence="3" id="KW-1185">Reference proteome</keyword>
<dbReference type="Proteomes" id="UP000199601">
    <property type="component" value="Unassembled WGS sequence"/>
</dbReference>
<evidence type="ECO:0000313" key="3">
    <source>
        <dbReference type="Proteomes" id="UP000199601"/>
    </source>
</evidence>
<feature type="region of interest" description="Disordered" evidence="1">
    <location>
        <begin position="1"/>
        <end position="29"/>
    </location>
</feature>
<sequence>MTSQNDAPKPATRRRSTPRTAGQRLTQELSRRGDPFSIRLLIERAAHTADWLEKCTELLNGKRSAWMHVRVNRDQVLEVRIDNALREARQLTVELRHLMAEIHRQRAALPMGPAEDDDLADL</sequence>
<name>A0A0U1CX70_9MYCO</name>
<accession>A0A0U1CX70</accession>
<evidence type="ECO:0008006" key="4">
    <source>
        <dbReference type="Google" id="ProtNLM"/>
    </source>
</evidence>
<evidence type="ECO:0000256" key="1">
    <source>
        <dbReference type="SAM" id="MobiDB-lite"/>
    </source>
</evidence>
<evidence type="ECO:0000313" key="2">
    <source>
        <dbReference type="EMBL" id="CQD03742.1"/>
    </source>
</evidence>